<dbReference type="Proteomes" id="UP001195483">
    <property type="component" value="Unassembled WGS sequence"/>
</dbReference>
<reference evidence="2" key="2">
    <citation type="journal article" date="2021" name="Genome Biol. Evol.">
        <title>Developing a high-quality reference genome for a parasitic bivalve with doubly uniparental inheritance (Bivalvia: Unionida).</title>
        <authorList>
            <person name="Smith C.H."/>
        </authorList>
    </citation>
    <scope>NUCLEOTIDE SEQUENCE</scope>
    <source>
        <strain evidence="2">CHS0354</strain>
        <tissue evidence="2">Mantle</tissue>
    </source>
</reference>
<reference evidence="2" key="3">
    <citation type="submission" date="2023-05" db="EMBL/GenBank/DDBJ databases">
        <authorList>
            <person name="Smith C.H."/>
        </authorList>
    </citation>
    <scope>NUCLEOTIDE SEQUENCE</scope>
    <source>
        <strain evidence="2">CHS0354</strain>
        <tissue evidence="2">Mantle</tissue>
    </source>
</reference>
<evidence type="ECO:0000313" key="2">
    <source>
        <dbReference type="EMBL" id="KAK3586661.1"/>
    </source>
</evidence>
<comment type="caution">
    <text evidence="2">The sequence shown here is derived from an EMBL/GenBank/DDBJ whole genome shotgun (WGS) entry which is preliminary data.</text>
</comment>
<sequence length="339" mass="39223">MAFQSVNDELRLLHKFCIEQGFNKSQIWNAAGPFLSSIREAQTCRTQKVRRYLIKILAVLVVVLSVTFCSEPLYRNIISVARLSTMKLLPVWDWRILHDLDCLVQNPYFMDEEDPTEEDCQVCSNTSKMARVQNISIANVNKICIEKYLPIIVEDGLRDWTERLRSQNISSLAKMYLSDPVLKMYMSCRFLSNIDIKHGDHRTFLREAEAGNIKNYYAHWENCFVEASKAFRQLYKRPYFLPAVVDILDANWVFVSSSYKEETMIPLPLPASLMVLIQIKGEVTLFLQPDEQCSKTCFPLQETLREGEIFLVTDFLYDISYRPSGVNESITIGVCGQYD</sequence>
<organism evidence="2 3">
    <name type="scientific">Potamilus streckersoni</name>
    <dbReference type="NCBI Taxonomy" id="2493646"/>
    <lineage>
        <taxon>Eukaryota</taxon>
        <taxon>Metazoa</taxon>
        <taxon>Spiralia</taxon>
        <taxon>Lophotrochozoa</taxon>
        <taxon>Mollusca</taxon>
        <taxon>Bivalvia</taxon>
        <taxon>Autobranchia</taxon>
        <taxon>Heteroconchia</taxon>
        <taxon>Palaeoheterodonta</taxon>
        <taxon>Unionida</taxon>
        <taxon>Unionoidea</taxon>
        <taxon>Unionidae</taxon>
        <taxon>Ambleminae</taxon>
        <taxon>Lampsilini</taxon>
        <taxon>Potamilus</taxon>
    </lineage>
</organism>
<keyword evidence="3" id="KW-1185">Reference proteome</keyword>
<gene>
    <name evidence="2" type="ORF">CHS0354_001270</name>
</gene>
<dbReference type="EMBL" id="JAEAOA010000127">
    <property type="protein sequence ID" value="KAK3586661.1"/>
    <property type="molecule type" value="Genomic_DNA"/>
</dbReference>
<keyword evidence="1" id="KW-1133">Transmembrane helix</keyword>
<keyword evidence="1" id="KW-0472">Membrane</keyword>
<name>A0AAE0S7A7_9BIVA</name>
<evidence type="ECO:0000256" key="1">
    <source>
        <dbReference type="SAM" id="Phobius"/>
    </source>
</evidence>
<reference evidence="2" key="1">
    <citation type="journal article" date="2021" name="Genome Biol. Evol.">
        <title>A High-Quality Reference Genome for a Parasitic Bivalve with Doubly Uniparental Inheritance (Bivalvia: Unionida).</title>
        <authorList>
            <person name="Smith C.H."/>
        </authorList>
    </citation>
    <scope>NUCLEOTIDE SEQUENCE</scope>
    <source>
        <strain evidence="2">CHS0354</strain>
    </source>
</reference>
<feature type="transmembrane region" description="Helical" evidence="1">
    <location>
        <begin position="52"/>
        <end position="74"/>
    </location>
</feature>
<dbReference type="AlphaFoldDB" id="A0AAE0S7A7"/>
<dbReference type="InterPro" id="IPR038757">
    <property type="entry name" value="BRAP"/>
</dbReference>
<keyword evidence="1" id="KW-0812">Transmembrane</keyword>
<proteinExistence type="predicted"/>
<evidence type="ECO:0000313" key="3">
    <source>
        <dbReference type="Proteomes" id="UP001195483"/>
    </source>
</evidence>
<dbReference type="PANTHER" id="PTHR35259">
    <property type="entry name" value="BOMBESIN RECEPTOR-ACTIVATED PROTEIN C6ORF89"/>
    <property type="match status" value="1"/>
</dbReference>
<accession>A0AAE0S7A7</accession>
<protein>
    <submittedName>
        <fullName evidence="2">Uncharacterized protein</fullName>
    </submittedName>
</protein>